<evidence type="ECO:0000313" key="2">
    <source>
        <dbReference type="EMBL" id="KAJ8046963.1"/>
    </source>
</evidence>
<proteinExistence type="predicted"/>
<keyword evidence="1" id="KW-0472">Membrane</keyword>
<dbReference type="EMBL" id="JAIZAY010000002">
    <property type="protein sequence ID" value="KAJ8046963.1"/>
    <property type="molecule type" value="Genomic_DNA"/>
</dbReference>
<protein>
    <submittedName>
        <fullName evidence="2">Uncharacterized protein</fullName>
    </submittedName>
</protein>
<feature type="transmembrane region" description="Helical" evidence="1">
    <location>
        <begin position="20"/>
        <end position="40"/>
    </location>
</feature>
<reference evidence="2" key="1">
    <citation type="submission" date="2021-10" db="EMBL/GenBank/DDBJ databases">
        <title>Tropical sea cucumber genome reveals ecological adaptation and Cuvierian tubules defense mechanism.</title>
        <authorList>
            <person name="Chen T."/>
        </authorList>
    </citation>
    <scope>NUCLEOTIDE SEQUENCE</scope>
    <source>
        <strain evidence="2">Nanhai2018</strain>
        <tissue evidence="2">Muscle</tissue>
    </source>
</reference>
<evidence type="ECO:0000256" key="1">
    <source>
        <dbReference type="SAM" id="Phobius"/>
    </source>
</evidence>
<name>A0A9Q1HJ93_HOLLE</name>
<sequence>MNGTNHHPDEQDKSSSIKVLHVTVILACVTAVAITTFVIIKKINTFNISQQRPDRTSEDSRSIADVSVSVTNADHTLASITLPNEMGPEGNHSSSQQGFLSSTTDFDNTPTYNTIMDKHAPGICRKNLALIQPLKLFKGFTRQMRCWLKNIKFFSSRYTLNAHNI</sequence>
<accession>A0A9Q1HJ93</accession>
<comment type="caution">
    <text evidence="2">The sequence shown here is derived from an EMBL/GenBank/DDBJ whole genome shotgun (WGS) entry which is preliminary data.</text>
</comment>
<evidence type="ECO:0000313" key="3">
    <source>
        <dbReference type="Proteomes" id="UP001152320"/>
    </source>
</evidence>
<gene>
    <name evidence="2" type="ORF">HOLleu_05820</name>
</gene>
<keyword evidence="3" id="KW-1185">Reference proteome</keyword>
<dbReference type="AlphaFoldDB" id="A0A9Q1HJ93"/>
<keyword evidence="1" id="KW-1133">Transmembrane helix</keyword>
<keyword evidence="1" id="KW-0812">Transmembrane</keyword>
<organism evidence="2 3">
    <name type="scientific">Holothuria leucospilota</name>
    <name type="common">Black long sea cucumber</name>
    <name type="synonym">Mertensiothuria leucospilota</name>
    <dbReference type="NCBI Taxonomy" id="206669"/>
    <lineage>
        <taxon>Eukaryota</taxon>
        <taxon>Metazoa</taxon>
        <taxon>Echinodermata</taxon>
        <taxon>Eleutherozoa</taxon>
        <taxon>Echinozoa</taxon>
        <taxon>Holothuroidea</taxon>
        <taxon>Aspidochirotacea</taxon>
        <taxon>Aspidochirotida</taxon>
        <taxon>Holothuriidae</taxon>
        <taxon>Holothuria</taxon>
    </lineage>
</organism>
<dbReference type="Proteomes" id="UP001152320">
    <property type="component" value="Chromosome 2"/>
</dbReference>